<keyword evidence="4" id="KW-1185">Reference proteome</keyword>
<dbReference type="PANTHER" id="PTHR12526">
    <property type="entry name" value="GLYCOSYLTRANSFERASE"/>
    <property type="match status" value="1"/>
</dbReference>
<sequence length="755" mass="86659">MLTNTKSNILFITLGDQTGANTALIKVAESLHQKGHRVEVLVRDKVDYNVLITKLPPRKNYSSLLGHLVEKNGVLKAVDRDPKYIFNTINEENSYQDTSVILQHLKFTPQIIFVGITFDFLTSTDILNLSEATKAIVYNVAVDMNHFTGGCHFAWNCEGFIHGCDTLRCPAILDNKFREIAGRNFRIKNNNVKSGNFKLLAGTKWTQKQALKSLIYKTQEPIFNISGVVDTTIYNPYKRHIAKDFFGLDSNIFYILAGAENTQDERKGYDYFVKTIIFFWNKLQPVERAQIEILSVTKILDEPIHKDIKFKKKQIPYIKDERLLSSLYQAADVYVNCSVEDSGPSMLAEAMACGTPVVSFDMGSAQEFVIDKETGYIVQNKDSEALSEALLRIFNTPFQNRLEIGINGYKLVSQKGSLSQAVNTIDTILEYHQSDFNKYSQSISVALCTYNGQKYIAEQLDSILQQYLIPDEIIVCDDNSSDNTLNILQTYQLKFPDLVKIYKNDARLGVVKNFEKAINLCTKEIIFLSDQDDIWLPKKISSIACLFNYHPAVEAISHNLQLCSEDKALFNFTMWDTMGFQNFLAKNYSNKDYLFHTLFFGNMVTGASLCFKKPSNPVVFHDHIPHVIHDYQLAITYLSKKNIYFHNECLGLYRQHSKQQIGAVLDKVIQHTKAINLFYELSNPLWNLLYINKRMKNEPIFEYVKPLQIKEVKDTIDMIIKDTIIAFFLPKNWEKQLRFLLGKIISKIIKKIHEE</sequence>
<gene>
    <name evidence="3" type="ORF">GK108_13200</name>
</gene>
<dbReference type="Pfam" id="PF00535">
    <property type="entry name" value="Glycos_transf_2"/>
    <property type="match status" value="1"/>
</dbReference>
<dbReference type="EMBL" id="JAAFZH010000005">
    <property type="protein sequence ID" value="NDU95834.1"/>
    <property type="molecule type" value="Genomic_DNA"/>
</dbReference>
<dbReference type="Proteomes" id="UP000474175">
    <property type="component" value="Unassembled WGS sequence"/>
</dbReference>
<keyword evidence="3" id="KW-0808">Transferase</keyword>
<dbReference type="Gene3D" id="3.40.50.2000">
    <property type="entry name" value="Glycogen Phosphorylase B"/>
    <property type="match status" value="1"/>
</dbReference>
<proteinExistence type="predicted"/>
<evidence type="ECO:0000313" key="3">
    <source>
        <dbReference type="EMBL" id="NDU95834.1"/>
    </source>
</evidence>
<dbReference type="SUPFAM" id="SSF53756">
    <property type="entry name" value="UDP-Glycosyltransferase/glycogen phosphorylase"/>
    <property type="match status" value="1"/>
</dbReference>
<name>A0A6L9L5U3_9BACT</name>
<dbReference type="SUPFAM" id="SSF53448">
    <property type="entry name" value="Nucleotide-diphospho-sugar transferases"/>
    <property type="match status" value="1"/>
</dbReference>
<dbReference type="InterPro" id="IPR029044">
    <property type="entry name" value="Nucleotide-diphossugar_trans"/>
</dbReference>
<dbReference type="AlphaFoldDB" id="A0A6L9L5U3"/>
<evidence type="ECO:0000259" key="1">
    <source>
        <dbReference type="Pfam" id="PF00534"/>
    </source>
</evidence>
<accession>A0A6L9L5U3</accession>
<dbReference type="InterPro" id="IPR001173">
    <property type="entry name" value="Glyco_trans_2-like"/>
</dbReference>
<dbReference type="PANTHER" id="PTHR12526:SF637">
    <property type="entry name" value="GLYCOSYLTRANSFERASE EPSF-RELATED"/>
    <property type="match status" value="1"/>
</dbReference>
<feature type="domain" description="Glycosyltransferase 2-like" evidence="2">
    <location>
        <begin position="444"/>
        <end position="552"/>
    </location>
</feature>
<dbReference type="Pfam" id="PF00534">
    <property type="entry name" value="Glycos_transf_1"/>
    <property type="match status" value="1"/>
</dbReference>
<dbReference type="RefSeq" id="WP_163948707.1">
    <property type="nucleotide sequence ID" value="NZ_JAAFZH010000005.1"/>
</dbReference>
<feature type="domain" description="Glycosyl transferase family 1" evidence="1">
    <location>
        <begin position="321"/>
        <end position="410"/>
    </location>
</feature>
<comment type="caution">
    <text evidence="3">The sequence shown here is derived from an EMBL/GenBank/DDBJ whole genome shotgun (WGS) entry which is preliminary data.</text>
</comment>
<evidence type="ECO:0000259" key="2">
    <source>
        <dbReference type="Pfam" id="PF00535"/>
    </source>
</evidence>
<reference evidence="3 4" key="1">
    <citation type="submission" date="2020-02" db="EMBL/GenBank/DDBJ databases">
        <title>Draft genome sequence of two Spirosoma agri KCTC 52727 and Spirosoma terrae KCTC 52035.</title>
        <authorList>
            <person name="Rojas J."/>
            <person name="Ambika Manirajan B."/>
            <person name="Suarez C."/>
            <person name="Ratering S."/>
            <person name="Schnell S."/>
        </authorList>
    </citation>
    <scope>NUCLEOTIDE SEQUENCE [LARGE SCALE GENOMIC DNA]</scope>
    <source>
        <strain evidence="3 4">KCTC 52035</strain>
    </source>
</reference>
<dbReference type="InterPro" id="IPR001296">
    <property type="entry name" value="Glyco_trans_1"/>
</dbReference>
<dbReference type="GO" id="GO:0016757">
    <property type="term" value="F:glycosyltransferase activity"/>
    <property type="evidence" value="ECO:0007669"/>
    <property type="project" value="InterPro"/>
</dbReference>
<organism evidence="3 4">
    <name type="scientific">Spirosoma terrae</name>
    <dbReference type="NCBI Taxonomy" id="1968276"/>
    <lineage>
        <taxon>Bacteria</taxon>
        <taxon>Pseudomonadati</taxon>
        <taxon>Bacteroidota</taxon>
        <taxon>Cytophagia</taxon>
        <taxon>Cytophagales</taxon>
        <taxon>Cytophagaceae</taxon>
        <taxon>Spirosoma</taxon>
    </lineage>
</organism>
<protein>
    <submittedName>
        <fullName evidence="3">Glycosyltransferase</fullName>
    </submittedName>
</protein>
<evidence type="ECO:0000313" key="4">
    <source>
        <dbReference type="Proteomes" id="UP000474175"/>
    </source>
</evidence>
<dbReference type="Gene3D" id="3.90.550.10">
    <property type="entry name" value="Spore Coat Polysaccharide Biosynthesis Protein SpsA, Chain A"/>
    <property type="match status" value="1"/>
</dbReference>